<dbReference type="InterPro" id="IPR016689">
    <property type="entry name" value="ESCRT-2_cplx_Snf8"/>
</dbReference>
<keyword evidence="5" id="KW-0963">Cytoplasm</keyword>
<dbReference type="InterPro" id="IPR036388">
    <property type="entry name" value="WH-like_DNA-bd_sf"/>
</dbReference>
<dbReference type="PANTHER" id="PTHR12806:SF0">
    <property type="entry name" value="VACUOLAR-SORTING PROTEIN SNF8"/>
    <property type="match status" value="1"/>
</dbReference>
<dbReference type="FunFam" id="1.10.10.10:FF:000085">
    <property type="entry name" value="Vacuolar-sorting protein SNF8"/>
    <property type="match status" value="1"/>
</dbReference>
<dbReference type="InterPro" id="IPR040608">
    <property type="entry name" value="Snf8/Vps36"/>
</dbReference>
<evidence type="ECO:0000256" key="1">
    <source>
        <dbReference type="ARBA" id="ARBA00004481"/>
    </source>
</evidence>
<evidence type="ECO:0000256" key="6">
    <source>
        <dbReference type="ARBA" id="ARBA00022753"/>
    </source>
</evidence>
<dbReference type="InterPro" id="IPR036390">
    <property type="entry name" value="WH_DNA-bd_sf"/>
</dbReference>
<name>A0A507DL81_9FUNG</name>
<dbReference type="FunFam" id="1.10.10.10:FF:000397">
    <property type="entry name" value="Vacuolar-sorting protein SNF8"/>
    <property type="match status" value="1"/>
</dbReference>
<comment type="similarity">
    <text evidence="3">Belongs to the SNF8 family.</text>
</comment>
<evidence type="ECO:0000313" key="10">
    <source>
        <dbReference type="Proteomes" id="UP000317494"/>
    </source>
</evidence>
<evidence type="ECO:0000256" key="8">
    <source>
        <dbReference type="ARBA" id="ARBA00023136"/>
    </source>
</evidence>
<evidence type="ECO:0000256" key="4">
    <source>
        <dbReference type="ARBA" id="ARBA00022448"/>
    </source>
</evidence>
<dbReference type="Gene3D" id="1.10.10.10">
    <property type="entry name" value="Winged helix-like DNA-binding domain superfamily/Winged helix DNA-binding domain"/>
    <property type="match status" value="2"/>
</dbReference>
<accession>A0A507DL81</accession>
<dbReference type="GO" id="GO:0043328">
    <property type="term" value="P:protein transport to vacuole involved in ubiquitin-dependent protein catabolic process via the multivesicular body sorting pathway"/>
    <property type="evidence" value="ECO:0007669"/>
    <property type="project" value="TreeGrafter"/>
</dbReference>
<evidence type="ECO:0000256" key="2">
    <source>
        <dbReference type="ARBA" id="ARBA00004496"/>
    </source>
</evidence>
<dbReference type="VEuPathDB" id="FungiDB:SeMB42_g01593"/>
<proteinExistence type="inferred from homology"/>
<sequence>MTDRVSIVRQSSSRSLVAMAASVALSTSARASGMYDADADATPDVRRSPCPCPCSRNHFPTMRRGPGIAGLQRQAKEKEQFREVGQQIAAQQLAQMKSQLSVFKSNLEEFAKKYRKDINRDPVFRMHFQKMCANIGVDPLASNKGFWAEVFGFGDFYYELGVQIAEVCLTTRESNGGLIGLKELKRLVERMRGSNAQDIGEDDILRSIKNLKALGNGFEVLTIGTSRFISSLPRELNMDFTSVLTVAQHAGYATVESLTEELGWDRTRSQRVLDDMVKDGVCWVDTQVPYTQYWFASLWAT</sequence>
<dbReference type="GO" id="GO:0000814">
    <property type="term" value="C:ESCRT II complex"/>
    <property type="evidence" value="ECO:0007669"/>
    <property type="project" value="InterPro"/>
</dbReference>
<evidence type="ECO:0000256" key="5">
    <source>
        <dbReference type="ARBA" id="ARBA00022490"/>
    </source>
</evidence>
<keyword evidence="7" id="KW-0653">Protein transport</keyword>
<dbReference type="Proteomes" id="UP000317494">
    <property type="component" value="Unassembled WGS sequence"/>
</dbReference>
<dbReference type="Pfam" id="PF04157">
    <property type="entry name" value="EAP30"/>
    <property type="match status" value="1"/>
</dbReference>
<keyword evidence="8" id="KW-0472">Membrane</keyword>
<keyword evidence="6" id="KW-0967">Endosome</keyword>
<evidence type="ECO:0000256" key="7">
    <source>
        <dbReference type="ARBA" id="ARBA00022927"/>
    </source>
</evidence>
<dbReference type="AlphaFoldDB" id="A0A507DL81"/>
<organism evidence="9 10">
    <name type="scientific">Synchytrium endobioticum</name>
    <dbReference type="NCBI Taxonomy" id="286115"/>
    <lineage>
        <taxon>Eukaryota</taxon>
        <taxon>Fungi</taxon>
        <taxon>Fungi incertae sedis</taxon>
        <taxon>Chytridiomycota</taxon>
        <taxon>Chytridiomycota incertae sedis</taxon>
        <taxon>Chytridiomycetes</taxon>
        <taxon>Synchytriales</taxon>
        <taxon>Synchytriaceae</taxon>
        <taxon>Synchytrium</taxon>
    </lineage>
</organism>
<comment type="caution">
    <text evidence="9">The sequence shown here is derived from an EMBL/GenBank/DDBJ whole genome shotgun (WGS) entry which is preliminary data.</text>
</comment>
<keyword evidence="4" id="KW-0813">Transport</keyword>
<dbReference type="Gene3D" id="6.10.140.180">
    <property type="match status" value="1"/>
</dbReference>
<evidence type="ECO:0000256" key="3">
    <source>
        <dbReference type="ARBA" id="ARBA00009834"/>
    </source>
</evidence>
<evidence type="ECO:0000313" key="9">
    <source>
        <dbReference type="EMBL" id="TPX52181.1"/>
    </source>
</evidence>
<dbReference type="EMBL" id="QEAN01000042">
    <property type="protein sequence ID" value="TPX52181.1"/>
    <property type="molecule type" value="Genomic_DNA"/>
</dbReference>
<dbReference type="PANTHER" id="PTHR12806">
    <property type="entry name" value="EAP30 SUBUNIT OF ELL COMPLEX"/>
    <property type="match status" value="1"/>
</dbReference>
<dbReference type="SUPFAM" id="SSF46785">
    <property type="entry name" value="Winged helix' DNA-binding domain"/>
    <property type="match status" value="2"/>
</dbReference>
<comment type="subcellular location">
    <subcellularLocation>
        <location evidence="2">Cytoplasm</location>
    </subcellularLocation>
    <subcellularLocation>
        <location evidence="1">Endosome membrane</location>
        <topology evidence="1">Peripheral membrane protein</topology>
    </subcellularLocation>
</comment>
<keyword evidence="10" id="KW-1185">Reference proteome</keyword>
<protein>
    <recommendedName>
        <fullName evidence="11">Vacuolar-sorting protein SNF8</fullName>
    </recommendedName>
</protein>
<evidence type="ECO:0008006" key="11">
    <source>
        <dbReference type="Google" id="ProtNLM"/>
    </source>
</evidence>
<reference evidence="9 10" key="1">
    <citation type="journal article" date="2019" name="Sci. Rep.">
        <title>Comparative genomics of chytrid fungi reveal insights into the obligate biotrophic and pathogenic lifestyle of Synchytrium endobioticum.</title>
        <authorList>
            <person name="van de Vossenberg B.T.L.H."/>
            <person name="Warris S."/>
            <person name="Nguyen H.D.T."/>
            <person name="van Gent-Pelzer M.P.E."/>
            <person name="Joly D.L."/>
            <person name="van de Geest H.C."/>
            <person name="Bonants P.J.M."/>
            <person name="Smith D.S."/>
            <person name="Levesque C.A."/>
            <person name="van der Lee T.A.J."/>
        </authorList>
    </citation>
    <scope>NUCLEOTIDE SEQUENCE [LARGE SCALE GENOMIC DNA]</scope>
    <source>
        <strain evidence="9 10">MB42</strain>
    </source>
</reference>
<gene>
    <name evidence="9" type="ORF">SeMB42_g01593</name>
</gene>
<dbReference type="STRING" id="286115.A0A507DL81"/>